<reference evidence="6 7" key="1">
    <citation type="submission" date="2019-06" db="EMBL/GenBank/DDBJ databases">
        <authorList>
            <person name="Teng J.L.L."/>
            <person name="Lee H.H."/>
            <person name="Lau S.K.P."/>
            <person name="Woo P.C.Y."/>
        </authorList>
    </citation>
    <scope>NUCLEOTIDE SEQUENCE [LARGE SCALE GENOMIC DNA]</scope>
    <source>
        <strain evidence="6 7">HKU70</strain>
    </source>
</reference>
<evidence type="ECO:0000313" key="6">
    <source>
        <dbReference type="EMBL" id="TWS23666.1"/>
    </source>
</evidence>
<reference evidence="6 7" key="2">
    <citation type="submission" date="2019-08" db="EMBL/GenBank/DDBJ databases">
        <title>Tsukamurella conjunctivitidis sp. nov., Tsukamurella assacharolytica sp. nov. and Tsukamurella sputae sp. nov. isolated from patients with conjunctivitis, bacteraemia (lymphoma) and respiratory infection (sputum) in Hong Kong.</title>
        <authorList>
            <person name="Fok K.M.N."/>
            <person name="Fong J.Y.H."/>
        </authorList>
    </citation>
    <scope>NUCLEOTIDE SEQUENCE [LARGE SCALE GENOMIC DNA]</scope>
    <source>
        <strain evidence="6 7">HKU70</strain>
    </source>
</reference>
<evidence type="ECO:0000256" key="1">
    <source>
        <dbReference type="ARBA" id="ARBA00001974"/>
    </source>
</evidence>
<evidence type="ECO:0000256" key="4">
    <source>
        <dbReference type="ARBA" id="ARBA00023002"/>
    </source>
</evidence>
<evidence type="ECO:0000256" key="3">
    <source>
        <dbReference type="ARBA" id="ARBA00022827"/>
    </source>
</evidence>
<keyword evidence="3" id="KW-0274">FAD</keyword>
<accession>A0A5C5RL17</accession>
<dbReference type="PANTHER" id="PTHR10961:SF7">
    <property type="entry name" value="FAD DEPENDENT OXIDOREDUCTASE DOMAIN-CONTAINING PROTEIN"/>
    <property type="match status" value="1"/>
</dbReference>
<dbReference type="InterPro" id="IPR036188">
    <property type="entry name" value="FAD/NAD-bd_sf"/>
</dbReference>
<evidence type="ECO:0000256" key="2">
    <source>
        <dbReference type="ARBA" id="ARBA00022630"/>
    </source>
</evidence>
<dbReference type="Gene3D" id="3.30.9.10">
    <property type="entry name" value="D-Amino Acid Oxidase, subunit A, domain 2"/>
    <property type="match status" value="1"/>
</dbReference>
<dbReference type="RefSeq" id="WP_146435587.1">
    <property type="nucleotide sequence ID" value="NZ_VIGV01000004.1"/>
</dbReference>
<dbReference type="OrthoDB" id="9806452at2"/>
<keyword evidence="2" id="KW-0285">Flavoprotein</keyword>
<keyword evidence="7" id="KW-1185">Reference proteome</keyword>
<dbReference type="AlphaFoldDB" id="A0A5C5RL17"/>
<evidence type="ECO:0000313" key="7">
    <source>
        <dbReference type="Proteomes" id="UP000319792"/>
    </source>
</evidence>
<protein>
    <submittedName>
        <fullName evidence="6">FAD-dependent oxidoreductase</fullName>
    </submittedName>
</protein>
<dbReference type="GO" id="GO:0050660">
    <property type="term" value="F:flavin adenine dinucleotide binding"/>
    <property type="evidence" value="ECO:0007669"/>
    <property type="project" value="InterPro"/>
</dbReference>
<dbReference type="GO" id="GO:0008115">
    <property type="term" value="F:sarcosine oxidase activity"/>
    <property type="evidence" value="ECO:0007669"/>
    <property type="project" value="TreeGrafter"/>
</dbReference>
<dbReference type="Proteomes" id="UP000319792">
    <property type="component" value="Unassembled WGS sequence"/>
</dbReference>
<gene>
    <name evidence="6" type="ORF">FK268_15500</name>
</gene>
<evidence type="ECO:0000259" key="5">
    <source>
        <dbReference type="Pfam" id="PF01266"/>
    </source>
</evidence>
<dbReference type="PANTHER" id="PTHR10961">
    <property type="entry name" value="PEROXISOMAL SARCOSINE OXIDASE"/>
    <property type="match status" value="1"/>
</dbReference>
<dbReference type="SUPFAM" id="SSF51905">
    <property type="entry name" value="FAD/NAD(P)-binding domain"/>
    <property type="match status" value="1"/>
</dbReference>
<sequence length="365" mass="38863">MTRADHRVAVVGGGGVGAAAAWALARTGVDVVLIERYRRAHPLGASHGATRNFNPGYTRPEYLALLRAALPLWREIEAESGAHLLDQVGVVSHGPRPDVADLLEALPTIGLRAELLDAREASRRWPQLRFAGPAVHFPDGGRLYAEQSVDALYRVAEARGARILEDTRVTSIEANDDGVVIDTEAGPITARTAVVAAGAWSNRLLAGVVDLPRLTVTQEQPAHFALAAPIADLPAFNHHPEADGPWWPSAVYGGWTPGVGIKAGWHGVGPVTDPDARSLRSEPVQLRALRRYVAEWIPGADPDRFEEISCTYTSTPTTDFAIDNVGPITVAAGFSGHGFKFLPALGELVARLATTPGAGSPFHLA</sequence>
<proteinExistence type="predicted"/>
<dbReference type="EMBL" id="VIGV01000004">
    <property type="protein sequence ID" value="TWS23666.1"/>
    <property type="molecule type" value="Genomic_DNA"/>
</dbReference>
<dbReference type="SUPFAM" id="SSF54373">
    <property type="entry name" value="FAD-linked reductases, C-terminal domain"/>
    <property type="match status" value="1"/>
</dbReference>
<feature type="domain" description="FAD dependent oxidoreductase" evidence="5">
    <location>
        <begin position="7"/>
        <end position="352"/>
    </location>
</feature>
<comment type="caution">
    <text evidence="6">The sequence shown here is derived from an EMBL/GenBank/DDBJ whole genome shotgun (WGS) entry which is preliminary data.</text>
</comment>
<organism evidence="6 7">
    <name type="scientific">Tsukamurella sputi</name>
    <dbReference type="NCBI Taxonomy" id="2591848"/>
    <lineage>
        <taxon>Bacteria</taxon>
        <taxon>Bacillati</taxon>
        <taxon>Actinomycetota</taxon>
        <taxon>Actinomycetes</taxon>
        <taxon>Mycobacteriales</taxon>
        <taxon>Tsukamurellaceae</taxon>
        <taxon>Tsukamurella</taxon>
    </lineage>
</organism>
<dbReference type="InterPro" id="IPR045170">
    <property type="entry name" value="MTOX"/>
</dbReference>
<dbReference type="Gene3D" id="3.50.50.60">
    <property type="entry name" value="FAD/NAD(P)-binding domain"/>
    <property type="match status" value="1"/>
</dbReference>
<dbReference type="Pfam" id="PF01266">
    <property type="entry name" value="DAO"/>
    <property type="match status" value="1"/>
</dbReference>
<name>A0A5C5RL17_9ACTN</name>
<keyword evidence="4" id="KW-0560">Oxidoreductase</keyword>
<comment type="cofactor">
    <cofactor evidence="1">
        <name>FAD</name>
        <dbReference type="ChEBI" id="CHEBI:57692"/>
    </cofactor>
</comment>
<dbReference type="InterPro" id="IPR006076">
    <property type="entry name" value="FAD-dep_OxRdtase"/>
</dbReference>